<protein>
    <submittedName>
        <fullName evidence="2">Integrase-like protein</fullName>
    </submittedName>
</protein>
<dbReference type="GO" id="GO:0015074">
    <property type="term" value="P:DNA integration"/>
    <property type="evidence" value="ECO:0007669"/>
    <property type="project" value="InterPro"/>
</dbReference>
<dbReference type="OrthoDB" id="5414302at2"/>
<accession>A0A317RCX2</accession>
<dbReference type="Pfam" id="PF00665">
    <property type="entry name" value="rve"/>
    <property type="match status" value="1"/>
</dbReference>
<evidence type="ECO:0000313" key="2">
    <source>
        <dbReference type="EMBL" id="PWW47766.1"/>
    </source>
</evidence>
<gene>
    <name evidence="2" type="ORF">DFR36_102142</name>
</gene>
<dbReference type="Proteomes" id="UP000246483">
    <property type="component" value="Unassembled WGS sequence"/>
</dbReference>
<keyword evidence="3" id="KW-1185">Reference proteome</keyword>
<dbReference type="RefSeq" id="WP_019372616.1">
    <property type="nucleotide sequence ID" value="NZ_ALEE01000027.1"/>
</dbReference>
<feature type="domain" description="Integrase catalytic" evidence="1">
    <location>
        <begin position="118"/>
        <end position="304"/>
    </location>
</feature>
<dbReference type="InterPro" id="IPR012337">
    <property type="entry name" value="RNaseH-like_sf"/>
</dbReference>
<evidence type="ECO:0000259" key="1">
    <source>
        <dbReference type="PROSITE" id="PS50994"/>
    </source>
</evidence>
<dbReference type="AlphaFoldDB" id="A0A317RCX2"/>
<sequence>MMIALHKNARTTPAVRAEIAASGESAAVLAARHGVTEQTIYKWKKRDVFTDRSHTAHRLQTTLTPVQEAIAVELRRTLLLPLDDLLAVTREFLCPAVSRSGLDRCLRRHGVGNLNALKPQQPKSAHKAFKSYEPGFVHVDVKYLPQMPGESCRRYLFVAIDRATRWVFVQIKRSKTASNARAFLKALHKACPIKITRLLTDNGKEFTDRLFASRERKPSGQHEFDLLCQQLGIEHRLTQPRTPRTNGMVERFNGRIADVLNTHRFNSQEDLDSTLLRYVALYNHQLPQSALKSLTPLQAMKQWYTSQPHLFLRRPYDRPGCDT</sequence>
<dbReference type="Gene3D" id="3.30.420.10">
    <property type="entry name" value="Ribonuclease H-like superfamily/Ribonuclease H"/>
    <property type="match status" value="1"/>
</dbReference>
<dbReference type="SUPFAM" id="SSF53098">
    <property type="entry name" value="Ribonuclease H-like"/>
    <property type="match status" value="1"/>
</dbReference>
<organism evidence="2 3">
    <name type="scientific">Melaminivora alkalimesophila</name>
    <dbReference type="NCBI Taxonomy" id="1165852"/>
    <lineage>
        <taxon>Bacteria</taxon>
        <taxon>Pseudomonadati</taxon>
        <taxon>Pseudomonadota</taxon>
        <taxon>Betaproteobacteria</taxon>
        <taxon>Burkholderiales</taxon>
        <taxon>Comamonadaceae</taxon>
        <taxon>Melaminivora</taxon>
    </lineage>
</organism>
<dbReference type="GO" id="GO:0003676">
    <property type="term" value="F:nucleic acid binding"/>
    <property type="evidence" value="ECO:0007669"/>
    <property type="project" value="InterPro"/>
</dbReference>
<dbReference type="PROSITE" id="PS50994">
    <property type="entry name" value="INTEGRASE"/>
    <property type="match status" value="1"/>
</dbReference>
<comment type="caution">
    <text evidence="2">The sequence shown here is derived from an EMBL/GenBank/DDBJ whole genome shotgun (WGS) entry which is preliminary data.</text>
</comment>
<dbReference type="PANTHER" id="PTHR35004">
    <property type="entry name" value="TRANSPOSASE RV3428C-RELATED"/>
    <property type="match status" value="1"/>
</dbReference>
<dbReference type="NCBIfam" id="NF033577">
    <property type="entry name" value="transpos_IS481"/>
    <property type="match status" value="1"/>
</dbReference>
<dbReference type="EMBL" id="QGUB01000002">
    <property type="protein sequence ID" value="PWW47766.1"/>
    <property type="molecule type" value="Genomic_DNA"/>
</dbReference>
<name>A0A317RCX2_9BURK</name>
<proteinExistence type="predicted"/>
<dbReference type="PANTHER" id="PTHR35004:SF7">
    <property type="entry name" value="INTEGRASE PROTEIN"/>
    <property type="match status" value="1"/>
</dbReference>
<dbReference type="InterPro" id="IPR001584">
    <property type="entry name" value="Integrase_cat-core"/>
</dbReference>
<dbReference type="InterPro" id="IPR036397">
    <property type="entry name" value="RNaseH_sf"/>
</dbReference>
<evidence type="ECO:0000313" key="3">
    <source>
        <dbReference type="Proteomes" id="UP000246483"/>
    </source>
</evidence>
<reference evidence="2 3" key="1">
    <citation type="submission" date="2018-05" db="EMBL/GenBank/DDBJ databases">
        <title>Genomic Encyclopedia of Type Strains, Phase IV (KMG-IV): sequencing the most valuable type-strain genomes for metagenomic binning, comparative biology and taxonomic classification.</title>
        <authorList>
            <person name="Goeker M."/>
        </authorList>
    </citation>
    <scope>NUCLEOTIDE SEQUENCE [LARGE SCALE GENOMIC DNA]</scope>
    <source>
        <strain evidence="2 3">DSM 26006</strain>
    </source>
</reference>
<dbReference type="InterPro" id="IPR047656">
    <property type="entry name" value="IS481-like_transpos"/>
</dbReference>